<dbReference type="AlphaFoldDB" id="A0A151NCT5"/>
<evidence type="ECO:0000313" key="2">
    <source>
        <dbReference type="EMBL" id="KYO34622.1"/>
    </source>
</evidence>
<sequence>MKMTKMWGQMMCPGTRARASAEAPRAGARLRVEEKDLQAREIQRPAHSSTAWEDRRTGHTLACSSLSST</sequence>
<evidence type="ECO:0000313" key="3">
    <source>
        <dbReference type="Proteomes" id="UP000050525"/>
    </source>
</evidence>
<gene>
    <name evidence="2" type="ORF">Y1Q_0015415</name>
</gene>
<feature type="compositionally biased region" description="Low complexity" evidence="1">
    <location>
        <begin position="16"/>
        <end position="29"/>
    </location>
</feature>
<accession>A0A151NCT5</accession>
<feature type="region of interest" description="Disordered" evidence="1">
    <location>
        <begin position="1"/>
        <end position="69"/>
    </location>
</feature>
<comment type="caution">
    <text evidence="2">The sequence shown here is derived from an EMBL/GenBank/DDBJ whole genome shotgun (WGS) entry which is preliminary data.</text>
</comment>
<name>A0A151NCT5_ALLMI</name>
<protein>
    <submittedName>
        <fullName evidence="2">Uncharacterized protein</fullName>
    </submittedName>
</protein>
<keyword evidence="3" id="KW-1185">Reference proteome</keyword>
<evidence type="ECO:0000256" key="1">
    <source>
        <dbReference type="SAM" id="MobiDB-lite"/>
    </source>
</evidence>
<organism evidence="2 3">
    <name type="scientific">Alligator mississippiensis</name>
    <name type="common">American alligator</name>
    <dbReference type="NCBI Taxonomy" id="8496"/>
    <lineage>
        <taxon>Eukaryota</taxon>
        <taxon>Metazoa</taxon>
        <taxon>Chordata</taxon>
        <taxon>Craniata</taxon>
        <taxon>Vertebrata</taxon>
        <taxon>Euteleostomi</taxon>
        <taxon>Archelosauria</taxon>
        <taxon>Archosauria</taxon>
        <taxon>Crocodylia</taxon>
        <taxon>Alligatoridae</taxon>
        <taxon>Alligatorinae</taxon>
        <taxon>Alligator</taxon>
    </lineage>
</organism>
<proteinExistence type="predicted"/>
<dbReference type="Proteomes" id="UP000050525">
    <property type="component" value="Unassembled WGS sequence"/>
</dbReference>
<dbReference type="EMBL" id="AKHW03003364">
    <property type="protein sequence ID" value="KYO34622.1"/>
    <property type="molecule type" value="Genomic_DNA"/>
</dbReference>
<reference evidence="2 3" key="1">
    <citation type="journal article" date="2012" name="Genome Biol.">
        <title>Sequencing three crocodilian genomes to illuminate the evolution of archosaurs and amniotes.</title>
        <authorList>
            <person name="St John J.A."/>
            <person name="Braun E.L."/>
            <person name="Isberg S.R."/>
            <person name="Miles L.G."/>
            <person name="Chong A.Y."/>
            <person name="Gongora J."/>
            <person name="Dalzell P."/>
            <person name="Moran C."/>
            <person name="Bed'hom B."/>
            <person name="Abzhanov A."/>
            <person name="Burgess S.C."/>
            <person name="Cooksey A.M."/>
            <person name="Castoe T.A."/>
            <person name="Crawford N.G."/>
            <person name="Densmore L.D."/>
            <person name="Drew J.C."/>
            <person name="Edwards S.V."/>
            <person name="Faircloth B.C."/>
            <person name="Fujita M.K."/>
            <person name="Greenwold M.J."/>
            <person name="Hoffmann F.G."/>
            <person name="Howard J.M."/>
            <person name="Iguchi T."/>
            <person name="Janes D.E."/>
            <person name="Khan S.Y."/>
            <person name="Kohno S."/>
            <person name="de Koning A.J."/>
            <person name="Lance S.L."/>
            <person name="McCarthy F.M."/>
            <person name="McCormack J.E."/>
            <person name="Merchant M.E."/>
            <person name="Peterson D.G."/>
            <person name="Pollock D.D."/>
            <person name="Pourmand N."/>
            <person name="Raney B.J."/>
            <person name="Roessler K.A."/>
            <person name="Sanford J.R."/>
            <person name="Sawyer R.H."/>
            <person name="Schmidt C.J."/>
            <person name="Triplett E.W."/>
            <person name="Tuberville T.D."/>
            <person name="Venegas-Anaya M."/>
            <person name="Howard J.T."/>
            <person name="Jarvis E.D."/>
            <person name="Guillette L.J.Jr."/>
            <person name="Glenn T.C."/>
            <person name="Green R.E."/>
            <person name="Ray D.A."/>
        </authorList>
    </citation>
    <scope>NUCLEOTIDE SEQUENCE [LARGE SCALE GENOMIC DNA]</scope>
    <source>
        <strain evidence="2">KSC_2009_1</strain>
    </source>
</reference>
<feature type="compositionally biased region" description="Basic and acidic residues" evidence="1">
    <location>
        <begin position="30"/>
        <end position="44"/>
    </location>
</feature>